<evidence type="ECO:0000256" key="1">
    <source>
        <dbReference type="SAM" id="SignalP"/>
    </source>
</evidence>
<gene>
    <name evidence="2" type="ORF">GCM10007935_38040</name>
</gene>
<name>A0ABQ6CCG1_9BURK</name>
<comment type="caution">
    <text evidence="2">The sequence shown here is derived from an EMBL/GenBank/DDBJ whole genome shotgun (WGS) entry which is preliminary data.</text>
</comment>
<sequence length="230" mass="24545">MKFFRYFFVALTATGLWGCASVDKAAIQTATDGKSLAIAATLDSTIRLSWIGTTAFNNDSSKLERPDWQLASLALKNAETTLSKGGRFTTVKALELDGLTKEDVLKHPAAQVADLIVVISPSVGGDFVPLNEVPLKGIGVRQRSAFGLPPYSAAYASLEAGLFETKTGRQIALVTETSLKMIVDKTHGKAALDKGATLKPELEPVVENDIKTVVSAAIQELIQRLGLGQE</sequence>
<keyword evidence="3" id="KW-1185">Reference proteome</keyword>
<evidence type="ECO:0000313" key="2">
    <source>
        <dbReference type="EMBL" id="GLS16364.1"/>
    </source>
</evidence>
<evidence type="ECO:0008006" key="4">
    <source>
        <dbReference type="Google" id="ProtNLM"/>
    </source>
</evidence>
<accession>A0ABQ6CCG1</accession>
<keyword evidence="1" id="KW-0732">Signal</keyword>
<reference evidence="3" key="1">
    <citation type="journal article" date="2019" name="Int. J. Syst. Evol. Microbiol.">
        <title>The Global Catalogue of Microorganisms (GCM) 10K type strain sequencing project: providing services to taxonomists for standard genome sequencing and annotation.</title>
        <authorList>
            <consortium name="The Broad Institute Genomics Platform"/>
            <consortium name="The Broad Institute Genome Sequencing Center for Infectious Disease"/>
            <person name="Wu L."/>
            <person name="Ma J."/>
        </authorList>
    </citation>
    <scope>NUCLEOTIDE SEQUENCE [LARGE SCALE GENOMIC DNA]</scope>
    <source>
        <strain evidence="3">NBRC 109341</strain>
    </source>
</reference>
<proteinExistence type="predicted"/>
<feature type="signal peptide" evidence="1">
    <location>
        <begin position="1"/>
        <end position="25"/>
    </location>
</feature>
<dbReference type="Proteomes" id="UP001156903">
    <property type="component" value="Unassembled WGS sequence"/>
</dbReference>
<feature type="chain" id="PRO_5045126542" description="DUF3313 domain-containing protein" evidence="1">
    <location>
        <begin position="26"/>
        <end position="230"/>
    </location>
</feature>
<dbReference type="RefSeq" id="WP_284309114.1">
    <property type="nucleotide sequence ID" value="NZ_BSPB01000054.1"/>
</dbReference>
<dbReference type="EMBL" id="BSPB01000054">
    <property type="protein sequence ID" value="GLS16364.1"/>
    <property type="molecule type" value="Genomic_DNA"/>
</dbReference>
<organism evidence="2 3">
    <name type="scientific">Hydrogenophaga electricum</name>
    <dbReference type="NCBI Taxonomy" id="1230953"/>
    <lineage>
        <taxon>Bacteria</taxon>
        <taxon>Pseudomonadati</taxon>
        <taxon>Pseudomonadota</taxon>
        <taxon>Betaproteobacteria</taxon>
        <taxon>Burkholderiales</taxon>
        <taxon>Comamonadaceae</taxon>
        <taxon>Hydrogenophaga</taxon>
    </lineage>
</organism>
<protein>
    <recommendedName>
        <fullName evidence="4">DUF3313 domain-containing protein</fullName>
    </recommendedName>
</protein>
<evidence type="ECO:0000313" key="3">
    <source>
        <dbReference type="Proteomes" id="UP001156903"/>
    </source>
</evidence>